<dbReference type="Proteomes" id="UP000887566">
    <property type="component" value="Unplaced"/>
</dbReference>
<dbReference type="Gene3D" id="1.10.10.820">
    <property type="match status" value="1"/>
</dbReference>
<evidence type="ECO:0000256" key="7">
    <source>
        <dbReference type="PROSITE-ProRule" id="PRU00782"/>
    </source>
</evidence>
<dbReference type="GO" id="GO:0005524">
    <property type="term" value="F:ATP binding"/>
    <property type="evidence" value="ECO:0007669"/>
    <property type="project" value="UniProtKB-UniRule"/>
</dbReference>
<keyword evidence="2 7" id="KW-0547">Nucleotide-binding</keyword>
<feature type="region of interest" description="Disordered" evidence="8">
    <location>
        <begin position="1"/>
        <end position="51"/>
    </location>
</feature>
<organism evidence="11 12">
    <name type="scientific">Plectus sambesii</name>
    <dbReference type="NCBI Taxonomy" id="2011161"/>
    <lineage>
        <taxon>Eukaryota</taxon>
        <taxon>Metazoa</taxon>
        <taxon>Ecdysozoa</taxon>
        <taxon>Nematoda</taxon>
        <taxon>Chromadorea</taxon>
        <taxon>Plectida</taxon>
        <taxon>Plectina</taxon>
        <taxon>Plectoidea</taxon>
        <taxon>Plectidae</taxon>
        <taxon>Plectus</taxon>
    </lineage>
</organism>
<evidence type="ECO:0000256" key="4">
    <source>
        <dbReference type="ARBA" id="ARBA00023123"/>
    </source>
</evidence>
<comment type="similarity">
    <text evidence="1 7">Belongs to the TRAFAC class myosin-kinesin ATPase superfamily. Myosin family.</text>
</comment>
<evidence type="ECO:0000259" key="10">
    <source>
        <dbReference type="PROSITE" id="PS51757"/>
    </source>
</evidence>
<keyword evidence="5 7" id="KW-0505">Motor protein</keyword>
<keyword evidence="3 7" id="KW-0067">ATP-binding</keyword>
<dbReference type="PROSITE" id="PS50096">
    <property type="entry name" value="IQ"/>
    <property type="match status" value="1"/>
</dbReference>
<evidence type="ECO:0000256" key="2">
    <source>
        <dbReference type="ARBA" id="ARBA00022741"/>
    </source>
</evidence>
<evidence type="ECO:0000256" key="6">
    <source>
        <dbReference type="ARBA" id="ARBA00023203"/>
    </source>
</evidence>
<dbReference type="PANTHER" id="PTHR13140:SF713">
    <property type="entry name" value="UNCONVENTIONAL MYOSIN ID"/>
    <property type="match status" value="1"/>
</dbReference>
<dbReference type="Pfam" id="PF00063">
    <property type="entry name" value="Myosin_head"/>
    <property type="match status" value="1"/>
</dbReference>
<evidence type="ECO:0000259" key="9">
    <source>
        <dbReference type="PROSITE" id="PS51456"/>
    </source>
</evidence>
<dbReference type="PROSITE" id="PS51757">
    <property type="entry name" value="TH1"/>
    <property type="match status" value="1"/>
</dbReference>
<dbReference type="WBParaSite" id="PSAMB.scaffold122size75306.g2217.t1">
    <property type="protein sequence ID" value="PSAMB.scaffold122size75306.g2217.t1"/>
    <property type="gene ID" value="PSAMB.scaffold122size75306.g2217"/>
</dbReference>
<dbReference type="FunFam" id="1.20.58.530:FF:000004">
    <property type="entry name" value="Unconventional myosin ID"/>
    <property type="match status" value="1"/>
</dbReference>
<dbReference type="PANTHER" id="PTHR13140">
    <property type="entry name" value="MYOSIN"/>
    <property type="match status" value="1"/>
</dbReference>
<dbReference type="GO" id="GO:0016459">
    <property type="term" value="C:myosin complex"/>
    <property type="evidence" value="ECO:0007669"/>
    <property type="project" value="UniProtKB-KW"/>
</dbReference>
<dbReference type="GO" id="GO:0030048">
    <property type="term" value="P:actin filament-based movement"/>
    <property type="evidence" value="ECO:0007669"/>
    <property type="project" value="TreeGrafter"/>
</dbReference>
<protein>
    <submittedName>
        <fullName evidence="12">Uncharacterized protein</fullName>
    </submittedName>
</protein>
<dbReference type="InterPro" id="IPR001609">
    <property type="entry name" value="Myosin_head_motor_dom-like"/>
</dbReference>
<keyword evidence="11" id="KW-1185">Reference proteome</keyword>
<dbReference type="SUPFAM" id="SSF52540">
    <property type="entry name" value="P-loop containing nucleoside triphosphate hydrolases"/>
    <property type="match status" value="1"/>
</dbReference>
<accession>A0A914UUT3</accession>
<dbReference type="PRINTS" id="PR00193">
    <property type="entry name" value="MYOSINHEAVY"/>
</dbReference>
<dbReference type="GO" id="GO:0005737">
    <property type="term" value="C:cytoplasm"/>
    <property type="evidence" value="ECO:0007669"/>
    <property type="project" value="TreeGrafter"/>
</dbReference>
<feature type="domain" description="Myosin motor" evidence="9">
    <location>
        <begin position="139"/>
        <end position="827"/>
    </location>
</feature>
<dbReference type="AlphaFoldDB" id="A0A914UUT3"/>
<evidence type="ECO:0000313" key="11">
    <source>
        <dbReference type="Proteomes" id="UP000887566"/>
    </source>
</evidence>
<dbReference type="InterPro" id="IPR036961">
    <property type="entry name" value="Kinesin_motor_dom_sf"/>
</dbReference>
<reference evidence="12" key="1">
    <citation type="submission" date="2022-11" db="UniProtKB">
        <authorList>
            <consortium name="WormBaseParasite"/>
        </authorList>
    </citation>
    <scope>IDENTIFICATION</scope>
</reference>
<dbReference type="FunFam" id="1.10.10.820:FF:000001">
    <property type="entry name" value="Myosin heavy chain"/>
    <property type="match status" value="1"/>
</dbReference>
<evidence type="ECO:0000256" key="5">
    <source>
        <dbReference type="ARBA" id="ARBA00023175"/>
    </source>
</evidence>
<feature type="binding site" evidence="7">
    <location>
        <begin position="232"/>
        <end position="239"/>
    </location>
    <ligand>
        <name>ATP</name>
        <dbReference type="ChEBI" id="CHEBI:30616"/>
    </ligand>
</feature>
<dbReference type="Pfam" id="PF06017">
    <property type="entry name" value="Myosin_TH1"/>
    <property type="match status" value="1"/>
</dbReference>
<evidence type="ECO:0000313" key="12">
    <source>
        <dbReference type="WBParaSite" id="PSAMB.scaffold122size75306.g2217.t1"/>
    </source>
</evidence>
<dbReference type="InterPro" id="IPR010926">
    <property type="entry name" value="Myosin_TH1"/>
</dbReference>
<evidence type="ECO:0000256" key="3">
    <source>
        <dbReference type="ARBA" id="ARBA00022840"/>
    </source>
</evidence>
<evidence type="ECO:0000256" key="8">
    <source>
        <dbReference type="SAM" id="MobiDB-lite"/>
    </source>
</evidence>
<name>A0A914UUT3_9BILA</name>
<feature type="domain" description="TH1" evidence="10">
    <location>
        <begin position="944"/>
        <end position="1137"/>
    </location>
</feature>
<sequence length="1139" mass="130305">MYRSAARRPSDTGHVYSRLSTAPLRSPPQSAPPAEPWPNRQRGAPQAWAAKDVESGNKRICKSAPNTSKLILTRQFACHPFHFSYFIPLLLATVLWTSARREIRERPGGFTIVVVRQPGASNRANRLKMAMAEHDPKEFGVEDLVLLTTIDTKNIVENLKLRFQKSRIYTYIGEVLVSVNPYRQLPIYEKDTIEKYKGRELYERPPHIFAIADAAWRTCRNYSRDTVIIISGESGAGKTEASKIIMRYLAAITNVQQQHEIERVKNILLQSNCILEAFGNAKTTRNDNSSRFGKYMDINFNFKGDPVGGHISNYLLEKSRVVRQQQGERNFHSFYQLLAGCDDGHLRQMHLSRDPARYFYLNQGQSHKVDSINDAQDFKAVQSALRFIQTFDQQAVDGIWRVVAAIVHLGNLQFNPINHNEESEVADKEALRAVAELLDVDAGALAASLCSRVVAARGDVVNKQHNVNDALFGRDALAKSVYERLFTWIVQRVNDAIRVENSARRGKNTVIGVLDIYGFEIFGTNSLEQLCINYCNEKLQQLFIELVLKQEQEEYKREGIVWQQIDYFNNKIICDLIEEPRKGIIGILDEACSTVGPITDAVFLDEMDKKLSGHKHYTSRKLATTDKSLNFGENFRIRHYAGEVTYSVAGFLDKNTDTLFQDFKRLLYNSKNKLIASLFPDGAKSVTEVNKRPLTAGTLFKNSMLALVENLASKEPFYVRCIKPNETKSSSGFDVERVTHQVSYLGLCENVRVRRAGFAYRMAYPRFLLRYKLLSKKTWPNYRQGSERDGCEVILRECGLFDDCVFGRTKVFIRSPQTVFRLEELRTAKIPDIVIFLQKMTRATLARRRYKRMKAVYTIMNRYRRYKLRSYMINLIDTFRGVRQARDLGKSKVWPAPPIVLKSFVDKLKWIHGRWRAGIILAQMPEHLREALPQKLAAFEAFKGKRSEWGYSRRWKGDYLAITEENPPVNLTQSYRSAVEALKHQHPYSKVLFSSFIQKFNRFNKSETRVIVVTDKFVVKMDAKKFKALKEPYPLSRISRLSVSSGLDSLIVLHFGDNDLVCFLRNQAGEDRVGELVGVLVAHYEKVLKRPLPVTVGTSLQCMLGSKSRTLSVQLSPQTPSPLFKRSGQEIQLVWPTQA</sequence>
<dbReference type="Gene3D" id="3.40.850.10">
    <property type="entry name" value="Kinesin motor domain"/>
    <property type="match status" value="1"/>
</dbReference>
<feature type="region of interest" description="Actin-binding" evidence="7">
    <location>
        <begin position="704"/>
        <end position="726"/>
    </location>
</feature>
<keyword evidence="4 7" id="KW-0518">Myosin</keyword>
<dbReference type="InterPro" id="IPR036072">
    <property type="entry name" value="MYSc_Myo1"/>
</dbReference>
<dbReference type="GO" id="GO:0005546">
    <property type="term" value="F:phosphatidylinositol-4,5-bisphosphate binding"/>
    <property type="evidence" value="ECO:0007669"/>
    <property type="project" value="UniProtKB-ARBA"/>
</dbReference>
<dbReference type="Gene3D" id="1.20.58.530">
    <property type="match status" value="1"/>
</dbReference>
<dbReference type="GO" id="GO:0007368">
    <property type="term" value="P:determination of left/right symmetry"/>
    <property type="evidence" value="ECO:0007669"/>
    <property type="project" value="UniProtKB-ARBA"/>
</dbReference>
<keyword evidence="6 7" id="KW-0009">Actin-binding</keyword>
<evidence type="ECO:0000256" key="1">
    <source>
        <dbReference type="ARBA" id="ARBA00008314"/>
    </source>
</evidence>
<dbReference type="PROSITE" id="PS51456">
    <property type="entry name" value="MYOSIN_MOTOR"/>
    <property type="match status" value="1"/>
</dbReference>
<dbReference type="GO" id="GO:0006897">
    <property type="term" value="P:endocytosis"/>
    <property type="evidence" value="ECO:0007669"/>
    <property type="project" value="TreeGrafter"/>
</dbReference>
<dbReference type="CDD" id="cd01378">
    <property type="entry name" value="MYSc_Myo1"/>
    <property type="match status" value="1"/>
</dbReference>
<dbReference type="GO" id="GO:0005902">
    <property type="term" value="C:microvillus"/>
    <property type="evidence" value="ECO:0007669"/>
    <property type="project" value="TreeGrafter"/>
</dbReference>
<dbReference type="GO" id="GO:0000146">
    <property type="term" value="F:microfilament motor activity"/>
    <property type="evidence" value="ECO:0007669"/>
    <property type="project" value="TreeGrafter"/>
</dbReference>
<dbReference type="GO" id="GO:0051015">
    <property type="term" value="F:actin filament binding"/>
    <property type="evidence" value="ECO:0007669"/>
    <property type="project" value="TreeGrafter"/>
</dbReference>
<dbReference type="InterPro" id="IPR027417">
    <property type="entry name" value="P-loop_NTPase"/>
</dbReference>
<dbReference type="Gene3D" id="1.20.120.720">
    <property type="entry name" value="Myosin VI head, motor domain, U50 subdomain"/>
    <property type="match status" value="1"/>
</dbReference>
<dbReference type="SMART" id="SM00242">
    <property type="entry name" value="MYSc"/>
    <property type="match status" value="1"/>
</dbReference>
<dbReference type="Gene3D" id="1.20.5.4820">
    <property type="match status" value="1"/>
</dbReference>
<dbReference type="GO" id="GO:0005886">
    <property type="term" value="C:plasma membrane"/>
    <property type="evidence" value="ECO:0007669"/>
    <property type="project" value="TreeGrafter"/>
</dbReference>
<proteinExistence type="inferred from homology"/>
<dbReference type="GO" id="GO:0007015">
    <property type="term" value="P:actin filament organization"/>
    <property type="evidence" value="ECO:0007669"/>
    <property type="project" value="TreeGrafter"/>
</dbReference>
<feature type="compositionally biased region" description="Pro residues" evidence="8">
    <location>
        <begin position="25"/>
        <end position="36"/>
    </location>
</feature>